<gene>
    <name evidence="2" type="ORF">RN001_015808</name>
</gene>
<sequence length="243" mass="28146">MSSEGVVFSKKILTKLIVIYKEHPVLWKIKSKEYTNKNLKTKAYNALIEYSKLSYPDADRNFVSKKIQNIRECFRKELKKVEASQMSGTGADDVYEPHLWYFDLLLFTTDQEMPVESVDSEIQFRSTNNNNRKRKYPQLQQQQEFMKTCTEVLQQKKTVDEFDAVSNNVAAKLRKMVPTQQVLAEGLNNKVLMKGIFNELTRATEISNGFTNIRMSSGFGPCHICNRSSFGCKYDTVQTRKTF</sequence>
<proteinExistence type="predicted"/>
<reference evidence="3" key="1">
    <citation type="submission" date="2023-01" db="EMBL/GenBank/DDBJ databases">
        <title>Key to firefly adult light organ development and bioluminescence: homeobox transcription factors regulate luciferase expression and transportation to peroxisome.</title>
        <authorList>
            <person name="Fu X."/>
        </authorList>
    </citation>
    <scope>NUCLEOTIDE SEQUENCE [LARGE SCALE GENOMIC DNA]</scope>
</reference>
<evidence type="ECO:0000259" key="1">
    <source>
        <dbReference type="PROSITE" id="PS51029"/>
    </source>
</evidence>
<comment type="caution">
    <text evidence="2">The sequence shown here is derived from an EMBL/GenBank/DDBJ whole genome shotgun (WGS) entry which is preliminary data.</text>
</comment>
<feature type="domain" description="MADF" evidence="1">
    <location>
        <begin position="15"/>
        <end position="113"/>
    </location>
</feature>
<dbReference type="SMART" id="SM00595">
    <property type="entry name" value="MADF"/>
    <property type="match status" value="1"/>
</dbReference>
<dbReference type="Proteomes" id="UP001353858">
    <property type="component" value="Unassembled WGS sequence"/>
</dbReference>
<organism evidence="2 3">
    <name type="scientific">Aquatica leii</name>
    <dbReference type="NCBI Taxonomy" id="1421715"/>
    <lineage>
        <taxon>Eukaryota</taxon>
        <taxon>Metazoa</taxon>
        <taxon>Ecdysozoa</taxon>
        <taxon>Arthropoda</taxon>
        <taxon>Hexapoda</taxon>
        <taxon>Insecta</taxon>
        <taxon>Pterygota</taxon>
        <taxon>Neoptera</taxon>
        <taxon>Endopterygota</taxon>
        <taxon>Coleoptera</taxon>
        <taxon>Polyphaga</taxon>
        <taxon>Elateriformia</taxon>
        <taxon>Elateroidea</taxon>
        <taxon>Lampyridae</taxon>
        <taxon>Luciolinae</taxon>
        <taxon>Aquatica</taxon>
    </lineage>
</organism>
<dbReference type="PANTHER" id="PTHR21505:SF8">
    <property type="entry name" value="DPT-YFP REPRESSOR BY OVEREXPRESSION, ISOFORM D-RELATED"/>
    <property type="match status" value="1"/>
</dbReference>
<dbReference type="AlphaFoldDB" id="A0AAN7PMG5"/>
<dbReference type="PANTHER" id="PTHR21505">
    <property type="entry name" value="MADF DOMAIN-CONTAINING PROTEIN-RELATED"/>
    <property type="match status" value="1"/>
</dbReference>
<dbReference type="PROSITE" id="PS51029">
    <property type="entry name" value="MADF"/>
    <property type="match status" value="1"/>
</dbReference>
<dbReference type="EMBL" id="JARPUR010000008">
    <property type="protein sequence ID" value="KAK4871684.1"/>
    <property type="molecule type" value="Genomic_DNA"/>
</dbReference>
<protein>
    <recommendedName>
        <fullName evidence="1">MADF domain-containing protein</fullName>
    </recommendedName>
</protein>
<evidence type="ECO:0000313" key="2">
    <source>
        <dbReference type="EMBL" id="KAK4871684.1"/>
    </source>
</evidence>
<dbReference type="Pfam" id="PF10545">
    <property type="entry name" value="MADF_DNA_bdg"/>
    <property type="match status" value="1"/>
</dbReference>
<name>A0AAN7PMG5_9COLE</name>
<keyword evidence="3" id="KW-1185">Reference proteome</keyword>
<dbReference type="InterPro" id="IPR006578">
    <property type="entry name" value="MADF-dom"/>
</dbReference>
<evidence type="ECO:0000313" key="3">
    <source>
        <dbReference type="Proteomes" id="UP001353858"/>
    </source>
</evidence>
<accession>A0AAN7PMG5</accession>